<dbReference type="GO" id="GO:0016020">
    <property type="term" value="C:membrane"/>
    <property type="evidence" value="ECO:0007669"/>
    <property type="project" value="InterPro"/>
</dbReference>
<dbReference type="InterPro" id="IPR000998">
    <property type="entry name" value="MAM_dom"/>
</dbReference>
<name>Q4T2W9_TETNG</name>
<reference evidence="2" key="2">
    <citation type="submission" date="2004-02" db="EMBL/GenBank/DDBJ databases">
        <authorList>
            <consortium name="Genoscope"/>
            <consortium name="Whitehead Institute Centre for Genome Research"/>
        </authorList>
    </citation>
    <scope>NUCLEOTIDE SEQUENCE</scope>
</reference>
<dbReference type="InterPro" id="IPR013320">
    <property type="entry name" value="ConA-like_dom_sf"/>
</dbReference>
<accession>Q4T2W9</accession>
<proteinExistence type="predicted"/>
<reference evidence="2" key="1">
    <citation type="journal article" date="2004" name="Nature">
        <title>Genome duplication in the teleost fish Tetraodon nigroviridis reveals the early vertebrate proto-karyotype.</title>
        <authorList>
            <person name="Jaillon O."/>
            <person name="Aury J.-M."/>
            <person name="Brunet F."/>
            <person name="Petit J.-L."/>
            <person name="Stange-Thomann N."/>
            <person name="Mauceli E."/>
            <person name="Bouneau L."/>
            <person name="Fischer C."/>
            <person name="Ozouf-Costaz C."/>
            <person name="Bernot A."/>
            <person name="Nicaud S."/>
            <person name="Jaffe D."/>
            <person name="Fisher S."/>
            <person name="Lutfalla G."/>
            <person name="Dossat C."/>
            <person name="Segurens B."/>
            <person name="Dasilva C."/>
            <person name="Salanoubat M."/>
            <person name="Levy M."/>
            <person name="Boudet N."/>
            <person name="Castellano S."/>
            <person name="Anthouard V."/>
            <person name="Jubin C."/>
            <person name="Castelli V."/>
            <person name="Katinka M."/>
            <person name="Vacherie B."/>
            <person name="Biemont C."/>
            <person name="Skalli Z."/>
            <person name="Cattolico L."/>
            <person name="Poulain J."/>
            <person name="De Berardinis V."/>
            <person name="Cruaud C."/>
            <person name="Duprat S."/>
            <person name="Brottier P."/>
            <person name="Coutanceau J.-P."/>
            <person name="Gouzy J."/>
            <person name="Parra G."/>
            <person name="Lardier G."/>
            <person name="Chapple C."/>
            <person name="McKernan K.J."/>
            <person name="McEwan P."/>
            <person name="Bosak S."/>
            <person name="Kellis M."/>
            <person name="Volff J.-N."/>
            <person name="Guigo R."/>
            <person name="Zody M.C."/>
            <person name="Mesirov J."/>
            <person name="Lindblad-Toh K."/>
            <person name="Birren B."/>
            <person name="Nusbaum C."/>
            <person name="Kahn D."/>
            <person name="Robinson-Rechavi M."/>
            <person name="Laudet V."/>
            <person name="Schachter V."/>
            <person name="Quetier F."/>
            <person name="Saurin W."/>
            <person name="Scarpelli C."/>
            <person name="Wincker P."/>
            <person name="Lander E.S."/>
            <person name="Weissenbach J."/>
            <person name="Roest Crollius H."/>
        </authorList>
    </citation>
    <scope>NUCLEOTIDE SEQUENCE [LARGE SCALE GENOMIC DNA]</scope>
</reference>
<dbReference type="OrthoDB" id="6107927at2759"/>
<dbReference type="PROSITE" id="PS50060">
    <property type="entry name" value="MAM_2"/>
    <property type="match status" value="1"/>
</dbReference>
<sequence length="42" mass="4627">LHLFCLSCEQIVFEGIRGPSFEGDIAIDDVSITIGKCKQENT</sequence>
<dbReference type="KEGG" id="tng:GSTEN00008128G001"/>
<organism evidence="2">
    <name type="scientific">Tetraodon nigroviridis</name>
    <name type="common">Spotted green pufferfish</name>
    <name type="synonym">Chelonodon nigroviridis</name>
    <dbReference type="NCBI Taxonomy" id="99883"/>
    <lineage>
        <taxon>Eukaryota</taxon>
        <taxon>Metazoa</taxon>
        <taxon>Chordata</taxon>
        <taxon>Craniata</taxon>
        <taxon>Vertebrata</taxon>
        <taxon>Euteleostomi</taxon>
        <taxon>Actinopterygii</taxon>
        <taxon>Neopterygii</taxon>
        <taxon>Teleostei</taxon>
        <taxon>Neoteleostei</taxon>
        <taxon>Acanthomorphata</taxon>
        <taxon>Eupercaria</taxon>
        <taxon>Tetraodontiformes</taxon>
        <taxon>Tetradontoidea</taxon>
        <taxon>Tetraodontidae</taxon>
        <taxon>Tetraodon</taxon>
    </lineage>
</organism>
<feature type="non-terminal residue" evidence="2">
    <location>
        <position position="1"/>
    </location>
</feature>
<protein>
    <submittedName>
        <fullName evidence="2">Chromosome 5 SCAF10152, whole genome shotgun sequence</fullName>
    </submittedName>
</protein>
<evidence type="ECO:0000313" key="2">
    <source>
        <dbReference type="EMBL" id="CAF92763.1"/>
    </source>
</evidence>
<dbReference type="AlphaFoldDB" id="Q4T2W9"/>
<dbReference type="EMBL" id="CAAE01010152">
    <property type="protein sequence ID" value="CAF92763.1"/>
    <property type="molecule type" value="Genomic_DNA"/>
</dbReference>
<feature type="domain" description="MAM" evidence="1">
    <location>
        <begin position="10"/>
        <end position="39"/>
    </location>
</feature>
<dbReference type="SUPFAM" id="SSF49899">
    <property type="entry name" value="Concanavalin A-like lectins/glucanases"/>
    <property type="match status" value="1"/>
</dbReference>
<dbReference type="Gene3D" id="2.60.120.200">
    <property type="match status" value="1"/>
</dbReference>
<gene>
    <name evidence="2" type="ORF">GSTENG00008128001</name>
</gene>
<evidence type="ECO:0000259" key="1">
    <source>
        <dbReference type="PROSITE" id="PS50060"/>
    </source>
</evidence>
<feature type="non-terminal residue" evidence="2">
    <location>
        <position position="42"/>
    </location>
</feature>